<dbReference type="InterPro" id="IPR036058">
    <property type="entry name" value="Kazal_dom_sf"/>
</dbReference>
<reference evidence="2 3" key="1">
    <citation type="submission" date="2024-01" db="EMBL/GenBank/DDBJ databases">
        <title>The genome of the rayed Mediterranean limpet Patella caerulea (Linnaeus, 1758).</title>
        <authorList>
            <person name="Anh-Thu Weber A."/>
            <person name="Halstead-Nussloch G."/>
        </authorList>
    </citation>
    <scope>NUCLEOTIDE SEQUENCE [LARGE SCALE GENOMIC DNA]</scope>
    <source>
        <strain evidence="2">AATW-2023a</strain>
        <tissue evidence="2">Whole specimen</tissue>
    </source>
</reference>
<dbReference type="SUPFAM" id="SSF100895">
    <property type="entry name" value="Kazal-type serine protease inhibitors"/>
    <property type="match status" value="1"/>
</dbReference>
<organism evidence="2 3">
    <name type="scientific">Patella caerulea</name>
    <name type="common">Rayed Mediterranean limpet</name>
    <dbReference type="NCBI Taxonomy" id="87958"/>
    <lineage>
        <taxon>Eukaryota</taxon>
        <taxon>Metazoa</taxon>
        <taxon>Spiralia</taxon>
        <taxon>Lophotrochozoa</taxon>
        <taxon>Mollusca</taxon>
        <taxon>Gastropoda</taxon>
        <taxon>Patellogastropoda</taxon>
        <taxon>Patelloidea</taxon>
        <taxon>Patellidae</taxon>
        <taxon>Patella</taxon>
    </lineage>
</organism>
<name>A0AAN8PEE4_PATCE</name>
<evidence type="ECO:0008006" key="4">
    <source>
        <dbReference type="Google" id="ProtNLM"/>
    </source>
</evidence>
<dbReference type="EMBL" id="JAZGQO010000011">
    <property type="protein sequence ID" value="KAK6174314.1"/>
    <property type="molecule type" value="Genomic_DNA"/>
</dbReference>
<keyword evidence="1" id="KW-0732">Signal</keyword>
<evidence type="ECO:0000256" key="1">
    <source>
        <dbReference type="SAM" id="SignalP"/>
    </source>
</evidence>
<dbReference type="AlphaFoldDB" id="A0AAN8PEE4"/>
<accession>A0AAN8PEE4</accession>
<keyword evidence="3" id="KW-1185">Reference proteome</keyword>
<protein>
    <recommendedName>
        <fullName evidence="4">Kazal-like domain-containing protein</fullName>
    </recommendedName>
</protein>
<sequence length="379" mass="42558">MDAILRVVVFIFICSVFTVQVEGANFFCSYYNKTCTNTTHPPPNQNTTYCGNDGKTYHGMCAYFRASCSRNVTVVATGVHCENKIPTRAPPTSPPPLTYFEINLYHSITRNIDDRLELSKARGISPAKAKPIFSRQDHVNKTYIRNPDCWAYGLDLTPISPWNSNHGIRKAGTLVSKRHMLWARHYGIPVDSTIRFVDLHNNVVERKVAGIRYVNHSSTGHETFWGRDIVVGVLDKDVPDSISFAKVMPKGIDTFRPRRDTRLPVMSTDFEEKALVTDFSYYMNTGIGLRTPDVHSLEHDYYESKIVGDSGNPSFFIIKDELVLLFVFTSGGAGGGTSINHYYDEINRLMKEEGGDYQLTPVDLSTFGLPGKTLPHLIG</sequence>
<gene>
    <name evidence="2" type="ORF">SNE40_017619</name>
</gene>
<evidence type="ECO:0000313" key="2">
    <source>
        <dbReference type="EMBL" id="KAK6174314.1"/>
    </source>
</evidence>
<proteinExistence type="predicted"/>
<feature type="signal peptide" evidence="1">
    <location>
        <begin position="1"/>
        <end position="23"/>
    </location>
</feature>
<dbReference type="Proteomes" id="UP001347796">
    <property type="component" value="Unassembled WGS sequence"/>
</dbReference>
<evidence type="ECO:0000313" key="3">
    <source>
        <dbReference type="Proteomes" id="UP001347796"/>
    </source>
</evidence>
<feature type="chain" id="PRO_5042885116" description="Kazal-like domain-containing protein" evidence="1">
    <location>
        <begin position="24"/>
        <end position="379"/>
    </location>
</feature>
<comment type="caution">
    <text evidence="2">The sequence shown here is derived from an EMBL/GenBank/DDBJ whole genome shotgun (WGS) entry which is preliminary data.</text>
</comment>
<dbReference type="CDD" id="cd00104">
    <property type="entry name" value="KAZAL_FS"/>
    <property type="match status" value="1"/>
</dbReference>